<keyword evidence="3" id="KW-0597">Phosphoprotein</keyword>
<dbReference type="Gene3D" id="3.30.565.10">
    <property type="entry name" value="Histidine kinase-like ATPase, C-terminal domain"/>
    <property type="match status" value="1"/>
</dbReference>
<evidence type="ECO:0000256" key="4">
    <source>
        <dbReference type="ARBA" id="ARBA00022679"/>
    </source>
</evidence>
<feature type="domain" description="PAC" evidence="10">
    <location>
        <begin position="234"/>
        <end position="286"/>
    </location>
</feature>
<dbReference type="Proteomes" id="UP000271624">
    <property type="component" value="Unassembled WGS sequence"/>
</dbReference>
<dbReference type="InterPro" id="IPR013655">
    <property type="entry name" value="PAS_fold_3"/>
</dbReference>
<dbReference type="InterPro" id="IPR003594">
    <property type="entry name" value="HATPase_dom"/>
</dbReference>
<dbReference type="GO" id="GO:0000155">
    <property type="term" value="F:phosphorelay sensor kinase activity"/>
    <property type="evidence" value="ECO:0007669"/>
    <property type="project" value="InterPro"/>
</dbReference>
<dbReference type="PRINTS" id="PR00344">
    <property type="entry name" value="BCTRLSENSOR"/>
</dbReference>
<keyword evidence="6" id="KW-0902">Two-component regulatory system</keyword>
<feature type="coiled-coil region" evidence="7">
    <location>
        <begin position="2"/>
        <end position="29"/>
    </location>
</feature>
<evidence type="ECO:0000256" key="7">
    <source>
        <dbReference type="SAM" id="Coils"/>
    </source>
</evidence>
<keyword evidence="12" id="KW-1185">Reference proteome</keyword>
<dbReference type="SMART" id="SM00388">
    <property type="entry name" value="HisKA"/>
    <property type="match status" value="1"/>
</dbReference>
<proteinExistence type="predicted"/>
<dbReference type="InterPro" id="IPR036097">
    <property type="entry name" value="HisK_dim/P_sf"/>
</dbReference>
<dbReference type="PROSITE" id="PS50112">
    <property type="entry name" value="PAS"/>
    <property type="match status" value="2"/>
</dbReference>
<keyword evidence="7" id="KW-0175">Coiled coil</keyword>
<comment type="catalytic activity">
    <reaction evidence="1">
        <text>ATP + protein L-histidine = ADP + protein N-phospho-L-histidine.</text>
        <dbReference type="EC" id="2.7.13.3"/>
    </reaction>
</comment>
<dbReference type="InterPro" id="IPR013767">
    <property type="entry name" value="PAS_fold"/>
</dbReference>
<feature type="domain" description="Histidine kinase" evidence="8">
    <location>
        <begin position="452"/>
        <end position="713"/>
    </location>
</feature>
<dbReference type="NCBIfam" id="TIGR00229">
    <property type="entry name" value="sensory_box"/>
    <property type="match status" value="2"/>
</dbReference>
<accession>A0A433VLM4</accession>
<dbReference type="InterPro" id="IPR035965">
    <property type="entry name" value="PAS-like_dom_sf"/>
</dbReference>
<dbReference type="SUPFAM" id="SSF55874">
    <property type="entry name" value="ATPase domain of HSP90 chaperone/DNA topoisomerase II/histidine kinase"/>
    <property type="match status" value="1"/>
</dbReference>
<dbReference type="EC" id="2.7.13.3" evidence="2"/>
<dbReference type="OrthoDB" id="9773246at2"/>
<dbReference type="InterPro" id="IPR003661">
    <property type="entry name" value="HisK_dim/P_dom"/>
</dbReference>
<comment type="caution">
    <text evidence="11">The sequence shown here is derived from an EMBL/GenBank/DDBJ whole genome shotgun (WGS) entry which is preliminary data.</text>
</comment>
<reference evidence="11" key="1">
    <citation type="submission" date="2018-12" db="EMBL/GenBank/DDBJ databases">
        <authorList>
            <person name="Will S."/>
            <person name="Neumann-Schaal M."/>
            <person name="Henke P."/>
        </authorList>
    </citation>
    <scope>NUCLEOTIDE SEQUENCE</scope>
    <source>
        <strain evidence="11">PCC 7102</strain>
    </source>
</reference>
<dbReference type="SUPFAM" id="SSF47384">
    <property type="entry name" value="Homodimeric domain of signal transducing histidine kinase"/>
    <property type="match status" value="1"/>
</dbReference>
<evidence type="ECO:0000256" key="1">
    <source>
        <dbReference type="ARBA" id="ARBA00000085"/>
    </source>
</evidence>
<evidence type="ECO:0000256" key="3">
    <source>
        <dbReference type="ARBA" id="ARBA00022553"/>
    </source>
</evidence>
<dbReference type="Pfam" id="PF00989">
    <property type="entry name" value="PAS"/>
    <property type="match status" value="1"/>
</dbReference>
<dbReference type="CDD" id="cd00082">
    <property type="entry name" value="HisKA"/>
    <property type="match status" value="1"/>
</dbReference>
<evidence type="ECO:0000256" key="6">
    <source>
        <dbReference type="ARBA" id="ARBA00023012"/>
    </source>
</evidence>
<gene>
    <name evidence="11" type="ORF">DSM106972_023140</name>
</gene>
<organism evidence="11 12">
    <name type="scientific">Dulcicalothrix desertica PCC 7102</name>
    <dbReference type="NCBI Taxonomy" id="232991"/>
    <lineage>
        <taxon>Bacteria</taxon>
        <taxon>Bacillati</taxon>
        <taxon>Cyanobacteriota</taxon>
        <taxon>Cyanophyceae</taxon>
        <taxon>Nostocales</taxon>
        <taxon>Calotrichaceae</taxon>
        <taxon>Dulcicalothrix</taxon>
    </lineage>
</organism>
<reference evidence="11" key="2">
    <citation type="journal article" date="2019" name="Genome Biol. Evol.">
        <title>Day and night: Metabolic profiles and evolutionary relationships of six axenic non-marine cyanobacteria.</title>
        <authorList>
            <person name="Will S.E."/>
            <person name="Henke P."/>
            <person name="Boedeker C."/>
            <person name="Huang S."/>
            <person name="Brinkmann H."/>
            <person name="Rohde M."/>
            <person name="Jarek M."/>
            <person name="Friedl T."/>
            <person name="Seufert S."/>
            <person name="Schumacher M."/>
            <person name="Overmann J."/>
            <person name="Neumann-Schaal M."/>
            <person name="Petersen J."/>
        </authorList>
    </citation>
    <scope>NUCLEOTIDE SEQUENCE [LARGE SCALE GENOMIC DNA]</scope>
    <source>
        <strain evidence="11">PCC 7102</strain>
    </source>
</reference>
<feature type="domain" description="PAS" evidence="9">
    <location>
        <begin position="36"/>
        <end position="106"/>
    </location>
</feature>
<feature type="coiled-coil region" evidence="7">
    <location>
        <begin position="409"/>
        <end position="436"/>
    </location>
</feature>
<dbReference type="RefSeq" id="WP_127080908.1">
    <property type="nucleotide sequence ID" value="NZ_RSCL01000005.1"/>
</dbReference>
<dbReference type="InterPro" id="IPR052162">
    <property type="entry name" value="Sensor_kinase/Photoreceptor"/>
</dbReference>
<dbReference type="PANTHER" id="PTHR43304">
    <property type="entry name" value="PHYTOCHROME-LIKE PROTEIN CPH1"/>
    <property type="match status" value="1"/>
</dbReference>
<dbReference type="GO" id="GO:0006355">
    <property type="term" value="P:regulation of DNA-templated transcription"/>
    <property type="evidence" value="ECO:0007669"/>
    <property type="project" value="InterPro"/>
</dbReference>
<dbReference type="InterPro" id="IPR001610">
    <property type="entry name" value="PAC"/>
</dbReference>
<keyword evidence="4" id="KW-0808">Transferase</keyword>
<dbReference type="SMART" id="SM00387">
    <property type="entry name" value="HATPase_c"/>
    <property type="match status" value="1"/>
</dbReference>
<dbReference type="Pfam" id="PF02518">
    <property type="entry name" value="HATPase_c"/>
    <property type="match status" value="1"/>
</dbReference>
<dbReference type="Gene3D" id="3.30.450.20">
    <property type="entry name" value="PAS domain"/>
    <property type="match status" value="3"/>
</dbReference>
<feature type="domain" description="PAC" evidence="10">
    <location>
        <begin position="110"/>
        <end position="162"/>
    </location>
</feature>
<dbReference type="AlphaFoldDB" id="A0A433VLM4"/>
<dbReference type="Pfam" id="PF08448">
    <property type="entry name" value="PAS_4"/>
    <property type="match status" value="1"/>
</dbReference>
<keyword evidence="5" id="KW-0418">Kinase</keyword>
<dbReference type="Pfam" id="PF08447">
    <property type="entry name" value="PAS_3"/>
    <property type="match status" value="1"/>
</dbReference>
<protein>
    <recommendedName>
        <fullName evidence="2">histidine kinase</fullName>
        <ecNumber evidence="2">2.7.13.3</ecNumber>
    </recommendedName>
</protein>
<feature type="domain" description="PAC" evidence="10">
    <location>
        <begin position="367"/>
        <end position="418"/>
    </location>
</feature>
<evidence type="ECO:0000259" key="10">
    <source>
        <dbReference type="PROSITE" id="PS50113"/>
    </source>
</evidence>
<feature type="domain" description="PAS" evidence="9">
    <location>
        <begin position="163"/>
        <end position="234"/>
    </location>
</feature>
<dbReference type="SMART" id="SM00086">
    <property type="entry name" value="PAC"/>
    <property type="match status" value="3"/>
</dbReference>
<dbReference type="PROSITE" id="PS50113">
    <property type="entry name" value="PAC"/>
    <property type="match status" value="3"/>
</dbReference>
<dbReference type="EMBL" id="RSCL01000005">
    <property type="protein sequence ID" value="RUT07053.1"/>
    <property type="molecule type" value="Genomic_DNA"/>
</dbReference>
<evidence type="ECO:0000256" key="5">
    <source>
        <dbReference type="ARBA" id="ARBA00022777"/>
    </source>
</evidence>
<evidence type="ECO:0000313" key="12">
    <source>
        <dbReference type="Proteomes" id="UP000271624"/>
    </source>
</evidence>
<sequence>MSTELLHELNTLQARISELETAFSQQTQLEAALRQTESTYHQILDAINDLVLIKGADSQIIWANKAFCEFYGMTKDELQGITDIAFDEPEHTQKYIKDDQYVFETGQTLVIPKERALRHDRKVRVLNTTKSAVRNAQGEVVMTVGISRDVTVEMATKKALEKKAIEYRNIFEAVTDGILIFDMETANLVEVNPATCKMHGYSYDEFIKLPPTAYIHPNSQHKFEQFLETVRNGNDYRCQAIDIRKNGTNFDVEVNASRCIYSGKPHLLAVVRDISERKQAEIALREREQRLININSLVPGTIYQHEFDLKTGESHFNYLSSKAKIIFELDESELTEGSNPILPLIHPEDFTSLIFSINSAVHQHAPWVSEFRIITRSGKQKWIYGQSEPVGEKSRNVLHNGIFIDITEQKLAQEKIKQQSQELANALQEIQRTQTQFIHNEKMSSLGQLVAGIAHEINNPISFIYGNIEPAREYVQYLFNLIIAYQENLNHAIINNQSIPQIDTTELEYIMEDLPKLLQSIKIGADRIKKIVLSLRNFSRMDEAEYKKVNLHEGIDSSLMILEHRLKQNNRIHIEVVKEYGDLPLIECYAGQLNQVFLNLLTNAIDAFDKSLITNASLVNNSINNKPTIYIATELTNNNNIAICISDNGVGIPKEALAKIFDPFFTTKPVGKGTGMGLSICHQIITQKHNGSIQCLSAPGEGTTFIIRIPPSQEQLTN</sequence>
<dbReference type="PROSITE" id="PS50109">
    <property type="entry name" value="HIS_KIN"/>
    <property type="match status" value="1"/>
</dbReference>
<dbReference type="InterPro" id="IPR036890">
    <property type="entry name" value="HATPase_C_sf"/>
</dbReference>
<dbReference type="InterPro" id="IPR013656">
    <property type="entry name" value="PAS_4"/>
</dbReference>
<dbReference type="SUPFAM" id="SSF55785">
    <property type="entry name" value="PYP-like sensor domain (PAS domain)"/>
    <property type="match status" value="3"/>
</dbReference>
<dbReference type="Gene3D" id="1.10.287.130">
    <property type="match status" value="1"/>
</dbReference>
<dbReference type="InterPro" id="IPR000700">
    <property type="entry name" value="PAS-assoc_C"/>
</dbReference>
<dbReference type="SMART" id="SM00091">
    <property type="entry name" value="PAS"/>
    <property type="match status" value="3"/>
</dbReference>
<evidence type="ECO:0000313" key="11">
    <source>
        <dbReference type="EMBL" id="RUT07053.1"/>
    </source>
</evidence>
<name>A0A433VLM4_9CYAN</name>
<dbReference type="PANTHER" id="PTHR43304:SF1">
    <property type="entry name" value="PAC DOMAIN-CONTAINING PROTEIN"/>
    <property type="match status" value="1"/>
</dbReference>
<evidence type="ECO:0000256" key="2">
    <source>
        <dbReference type="ARBA" id="ARBA00012438"/>
    </source>
</evidence>
<dbReference type="CDD" id="cd00130">
    <property type="entry name" value="PAS"/>
    <property type="match status" value="3"/>
</dbReference>
<dbReference type="InterPro" id="IPR005467">
    <property type="entry name" value="His_kinase_dom"/>
</dbReference>
<evidence type="ECO:0000259" key="8">
    <source>
        <dbReference type="PROSITE" id="PS50109"/>
    </source>
</evidence>
<dbReference type="InterPro" id="IPR004358">
    <property type="entry name" value="Sig_transdc_His_kin-like_C"/>
</dbReference>
<evidence type="ECO:0000259" key="9">
    <source>
        <dbReference type="PROSITE" id="PS50112"/>
    </source>
</evidence>
<dbReference type="InterPro" id="IPR000014">
    <property type="entry name" value="PAS"/>
</dbReference>